<dbReference type="EMBL" id="CP039354">
    <property type="protein sequence ID" value="QCE10362.1"/>
    <property type="molecule type" value="Genomic_DNA"/>
</dbReference>
<evidence type="ECO:0000313" key="1">
    <source>
        <dbReference type="EMBL" id="QCE10362.1"/>
    </source>
</evidence>
<protein>
    <submittedName>
        <fullName evidence="1">Uncharacterized protein</fullName>
    </submittedName>
</protein>
<sequence>MVDGTMVRTTDLVQAVVAEVVGIYAICGVRIKLHGGEVVVRARTSPLVRRR</sequence>
<reference evidence="1 2" key="1">
    <citation type="submission" date="2019-04" db="EMBL/GenBank/DDBJ databases">
        <title>An improved genome assembly and genetic linkage map for asparagus bean, Vigna unguiculata ssp. sesquipedialis.</title>
        <authorList>
            <person name="Xia Q."/>
            <person name="Zhang R."/>
            <person name="Dong Y."/>
        </authorList>
    </citation>
    <scope>NUCLEOTIDE SEQUENCE [LARGE SCALE GENOMIC DNA]</scope>
    <source>
        <tissue evidence="1">Leaf</tissue>
    </source>
</reference>
<dbReference type="AlphaFoldDB" id="A0A4D6NBS7"/>
<proteinExistence type="predicted"/>
<dbReference type="Proteomes" id="UP000501690">
    <property type="component" value="Linkage Group LG10"/>
</dbReference>
<accession>A0A4D6NBS7</accession>
<keyword evidence="2" id="KW-1185">Reference proteome</keyword>
<gene>
    <name evidence="1" type="ORF">DEO72_LG10g1592</name>
</gene>
<evidence type="ECO:0000313" key="2">
    <source>
        <dbReference type="Proteomes" id="UP000501690"/>
    </source>
</evidence>
<name>A0A4D6NBS7_VIGUN</name>
<organism evidence="1 2">
    <name type="scientific">Vigna unguiculata</name>
    <name type="common">Cowpea</name>
    <dbReference type="NCBI Taxonomy" id="3917"/>
    <lineage>
        <taxon>Eukaryota</taxon>
        <taxon>Viridiplantae</taxon>
        <taxon>Streptophyta</taxon>
        <taxon>Embryophyta</taxon>
        <taxon>Tracheophyta</taxon>
        <taxon>Spermatophyta</taxon>
        <taxon>Magnoliopsida</taxon>
        <taxon>eudicotyledons</taxon>
        <taxon>Gunneridae</taxon>
        <taxon>Pentapetalae</taxon>
        <taxon>rosids</taxon>
        <taxon>fabids</taxon>
        <taxon>Fabales</taxon>
        <taxon>Fabaceae</taxon>
        <taxon>Papilionoideae</taxon>
        <taxon>50 kb inversion clade</taxon>
        <taxon>NPAAA clade</taxon>
        <taxon>indigoferoid/millettioid clade</taxon>
        <taxon>Phaseoleae</taxon>
        <taxon>Vigna</taxon>
    </lineage>
</organism>